<keyword evidence="2" id="KW-1185">Reference proteome</keyword>
<proteinExistence type="predicted"/>
<dbReference type="Pfam" id="PF22352">
    <property type="entry name" value="K319L-like_PKD"/>
    <property type="match status" value="1"/>
</dbReference>
<gene>
    <name evidence="1" type="ORF">ACFOEE_07370</name>
</gene>
<dbReference type="PROSITE" id="PS51257">
    <property type="entry name" value="PROKAR_LIPOPROTEIN"/>
    <property type="match status" value="1"/>
</dbReference>
<comment type="caution">
    <text evidence="1">The sequence shown here is derived from an EMBL/GenBank/DDBJ whole genome shotgun (WGS) entry which is preliminary data.</text>
</comment>
<protein>
    <recommendedName>
        <fullName evidence="3">Ig-like domain-containing protein</fullName>
    </recommendedName>
</protein>
<evidence type="ECO:0000313" key="2">
    <source>
        <dbReference type="Proteomes" id="UP001595453"/>
    </source>
</evidence>
<evidence type="ECO:0000313" key="1">
    <source>
        <dbReference type="EMBL" id="MFC3032333.1"/>
    </source>
</evidence>
<dbReference type="EMBL" id="JBHRSD010000011">
    <property type="protein sequence ID" value="MFC3032333.1"/>
    <property type="molecule type" value="Genomic_DNA"/>
</dbReference>
<organism evidence="1 2">
    <name type="scientific">Pseudoalteromonas fenneropenaei</name>
    <dbReference type="NCBI Taxonomy" id="1737459"/>
    <lineage>
        <taxon>Bacteria</taxon>
        <taxon>Pseudomonadati</taxon>
        <taxon>Pseudomonadota</taxon>
        <taxon>Gammaproteobacteria</taxon>
        <taxon>Alteromonadales</taxon>
        <taxon>Pseudoalteromonadaceae</taxon>
        <taxon>Pseudoalteromonas</taxon>
    </lineage>
</organism>
<sequence>MTKFSVLMFSAACQLLVACGANEPLSRVGLQLKLGGVLTLKEQKTATLTPAISHAEGKLRFEWQQESGPPLELENEQGETLILTSPALEHDAIAILRLTVRDDSGSAVSAIQQIQLKANQPPSVILTDALLVEKTTATLTMTASDPDGQVVSVQWQQVAGPVVETSGLSATQLTLTLPAVTKRTTVKFAVTVVDDDGEAVVVQKQYAIEPFLQQFQLGGFLAAAEMGEAEIIASMGGQIFRSKADKFANYNLAVTLDDDEQNDFLTLRAISVTRPGMELWLFIPSVRTHPSNYATNITPFTTGNSALATRANGGVVPSNLVALKDAEQELNLTDAVLAGLIIAAFPELYELTLPQDYNSLFDSIVNADSFAALSTEMLDQHAELLAEVEHKLITQGWAKQPLLATEIQHGLRIETGGFDDIPGHRVFFQLNNDSSAQISEPFLSYSAQWGILNGDITMQADNGAIPELSFALNHPDLGLSAAQVSLLQNHAITHLQVQVVQRGEQLTPLSKGIVQSLFQRRQYSRYTIAPVTVGTEVLEFAEREIETQEYVWASALYFATLALSPDDIFGQWYMPMYSMFKQGNNSQFENRIVELNADYSGYDNQGTYFSWQLAQDIGGQTVLAISFNTGYVQVLRVIKGHGSGYGVDSFVYDNHGRWLSAISGTMLKR</sequence>
<dbReference type="Gene3D" id="2.60.40.3010">
    <property type="match status" value="1"/>
</dbReference>
<dbReference type="RefSeq" id="WP_377122710.1">
    <property type="nucleotide sequence ID" value="NZ_JBHRSD010000011.1"/>
</dbReference>
<evidence type="ECO:0008006" key="3">
    <source>
        <dbReference type="Google" id="ProtNLM"/>
    </source>
</evidence>
<name>A0ABV7CIJ4_9GAMM</name>
<dbReference type="Proteomes" id="UP001595453">
    <property type="component" value="Unassembled WGS sequence"/>
</dbReference>
<accession>A0ABV7CIJ4</accession>
<reference evidence="2" key="1">
    <citation type="journal article" date="2019" name="Int. J. Syst. Evol. Microbiol.">
        <title>The Global Catalogue of Microorganisms (GCM) 10K type strain sequencing project: providing services to taxonomists for standard genome sequencing and annotation.</title>
        <authorList>
            <consortium name="The Broad Institute Genomics Platform"/>
            <consortium name="The Broad Institute Genome Sequencing Center for Infectious Disease"/>
            <person name="Wu L."/>
            <person name="Ma J."/>
        </authorList>
    </citation>
    <scope>NUCLEOTIDE SEQUENCE [LARGE SCALE GENOMIC DNA]</scope>
    <source>
        <strain evidence="2">KCTC 42730</strain>
    </source>
</reference>